<sequence>MEGILTQYPAPRSFLKRKLHTISTQLWLNELYNRDTRRNVHLNLPKVKFPQHHNKDLVSCLQRYMAHSQFTLRYLTSQQVIALIVASWEELYTLSYSFHLTKLSNDIQQLWWITTLTNPSSKIKLRKLIKLISENDDILFPHN</sequence>
<evidence type="ECO:0000313" key="2">
    <source>
        <dbReference type="Proteomes" id="UP000499080"/>
    </source>
</evidence>
<evidence type="ECO:0000313" key="1">
    <source>
        <dbReference type="EMBL" id="GBM11071.1"/>
    </source>
</evidence>
<keyword evidence="2" id="KW-1185">Reference proteome</keyword>
<proteinExistence type="predicted"/>
<reference evidence="1 2" key="1">
    <citation type="journal article" date="2019" name="Sci. Rep.">
        <title>Orb-weaving spider Araneus ventricosus genome elucidates the spidroin gene catalogue.</title>
        <authorList>
            <person name="Kono N."/>
            <person name="Nakamura H."/>
            <person name="Ohtoshi R."/>
            <person name="Moran D.A.P."/>
            <person name="Shinohara A."/>
            <person name="Yoshida Y."/>
            <person name="Fujiwara M."/>
            <person name="Mori M."/>
            <person name="Tomita M."/>
            <person name="Arakawa K."/>
        </authorList>
    </citation>
    <scope>NUCLEOTIDE SEQUENCE [LARGE SCALE GENOMIC DNA]</scope>
</reference>
<gene>
    <name evidence="1" type="ORF">AVEN_259761_1</name>
</gene>
<dbReference type="Proteomes" id="UP000499080">
    <property type="component" value="Unassembled WGS sequence"/>
</dbReference>
<dbReference type="AlphaFoldDB" id="A0A4Y2D307"/>
<comment type="caution">
    <text evidence="1">The sequence shown here is derived from an EMBL/GenBank/DDBJ whole genome shotgun (WGS) entry which is preliminary data.</text>
</comment>
<dbReference type="EMBL" id="BGPR01000294">
    <property type="protein sequence ID" value="GBM11071.1"/>
    <property type="molecule type" value="Genomic_DNA"/>
</dbReference>
<organism evidence="1 2">
    <name type="scientific">Araneus ventricosus</name>
    <name type="common">Orbweaver spider</name>
    <name type="synonym">Epeira ventricosa</name>
    <dbReference type="NCBI Taxonomy" id="182803"/>
    <lineage>
        <taxon>Eukaryota</taxon>
        <taxon>Metazoa</taxon>
        <taxon>Ecdysozoa</taxon>
        <taxon>Arthropoda</taxon>
        <taxon>Chelicerata</taxon>
        <taxon>Arachnida</taxon>
        <taxon>Araneae</taxon>
        <taxon>Araneomorphae</taxon>
        <taxon>Entelegynae</taxon>
        <taxon>Araneoidea</taxon>
        <taxon>Araneidae</taxon>
        <taxon>Araneus</taxon>
    </lineage>
</organism>
<accession>A0A4Y2D307</accession>
<name>A0A4Y2D307_ARAVE</name>
<protein>
    <submittedName>
        <fullName evidence="1">Uncharacterized protein</fullName>
    </submittedName>
</protein>